<reference evidence="7 8" key="1">
    <citation type="submission" date="2018-05" db="EMBL/GenBank/DDBJ databases">
        <title>Mucilaginibacter hurinus sp. nov., isolated from briquette warehouse soil.</title>
        <authorList>
            <person name="Choi L."/>
        </authorList>
    </citation>
    <scope>NUCLEOTIDE SEQUENCE [LARGE SCALE GENOMIC DNA]</scope>
    <source>
        <strain evidence="7 8">ZR32</strain>
    </source>
</reference>
<dbReference type="Proteomes" id="UP000253209">
    <property type="component" value="Unassembled WGS sequence"/>
</dbReference>
<keyword evidence="2 5" id="KW-0812">Transmembrane</keyword>
<organism evidence="7 8">
    <name type="scientific">Mucilaginibacter hurinus</name>
    <dbReference type="NCBI Taxonomy" id="2201324"/>
    <lineage>
        <taxon>Bacteria</taxon>
        <taxon>Pseudomonadati</taxon>
        <taxon>Bacteroidota</taxon>
        <taxon>Sphingobacteriia</taxon>
        <taxon>Sphingobacteriales</taxon>
        <taxon>Sphingobacteriaceae</taxon>
        <taxon>Mucilaginibacter</taxon>
    </lineage>
</organism>
<keyword evidence="8" id="KW-1185">Reference proteome</keyword>
<dbReference type="EMBL" id="QGDC01000010">
    <property type="protein sequence ID" value="RCH53697.1"/>
    <property type="molecule type" value="Genomic_DNA"/>
</dbReference>
<dbReference type="InterPro" id="IPR002810">
    <property type="entry name" value="NfeD-like_C"/>
</dbReference>
<evidence type="ECO:0000256" key="3">
    <source>
        <dbReference type="ARBA" id="ARBA00022989"/>
    </source>
</evidence>
<proteinExistence type="predicted"/>
<dbReference type="GO" id="GO:0005886">
    <property type="term" value="C:plasma membrane"/>
    <property type="evidence" value="ECO:0007669"/>
    <property type="project" value="TreeGrafter"/>
</dbReference>
<feature type="transmembrane region" description="Helical" evidence="5">
    <location>
        <begin position="30"/>
        <end position="50"/>
    </location>
</feature>
<feature type="transmembrane region" description="Helical" evidence="5">
    <location>
        <begin position="6"/>
        <end position="25"/>
    </location>
</feature>
<keyword evidence="3 5" id="KW-1133">Transmembrane helix</keyword>
<dbReference type="RefSeq" id="WP_114006267.1">
    <property type="nucleotide sequence ID" value="NZ_QGDC01000010.1"/>
</dbReference>
<dbReference type="OrthoDB" id="5432219at2"/>
<evidence type="ECO:0000313" key="7">
    <source>
        <dbReference type="EMBL" id="RCH53697.1"/>
    </source>
</evidence>
<dbReference type="PANTHER" id="PTHR33507">
    <property type="entry name" value="INNER MEMBRANE PROTEIN YBBJ"/>
    <property type="match status" value="1"/>
</dbReference>
<feature type="domain" description="NfeD-like C-terminal" evidence="6">
    <location>
        <begin position="90"/>
        <end position="145"/>
    </location>
</feature>
<name>A0A367GJP7_9SPHI</name>
<comment type="subcellular location">
    <subcellularLocation>
        <location evidence="1">Membrane</location>
        <topology evidence="1">Multi-pass membrane protein</topology>
    </subcellularLocation>
</comment>
<comment type="caution">
    <text evidence="7">The sequence shown here is derived from an EMBL/GenBank/DDBJ whole genome shotgun (WGS) entry which is preliminary data.</text>
</comment>
<dbReference type="InterPro" id="IPR052165">
    <property type="entry name" value="Membrane_assoc_protease"/>
</dbReference>
<sequence>MDSFLSTAVIWFIIGLAFFLLEFVVPGFILFFFGIGAWVVGIIMLLFTPLTINVQIFVFLGTSILTVLLFRNWVKGKLGMMRSQKPLLEDEIIGRKARAETPIMPGVQGKVTFRGALWEASSPDAIAAGEEVVITANESIILTVRSTKSL</sequence>
<evidence type="ECO:0000256" key="4">
    <source>
        <dbReference type="ARBA" id="ARBA00023136"/>
    </source>
</evidence>
<dbReference type="InterPro" id="IPR012340">
    <property type="entry name" value="NA-bd_OB-fold"/>
</dbReference>
<protein>
    <recommendedName>
        <fullName evidence="6">NfeD-like C-terminal domain-containing protein</fullName>
    </recommendedName>
</protein>
<evidence type="ECO:0000256" key="1">
    <source>
        <dbReference type="ARBA" id="ARBA00004141"/>
    </source>
</evidence>
<evidence type="ECO:0000256" key="5">
    <source>
        <dbReference type="SAM" id="Phobius"/>
    </source>
</evidence>
<dbReference type="AlphaFoldDB" id="A0A367GJP7"/>
<evidence type="ECO:0000256" key="2">
    <source>
        <dbReference type="ARBA" id="ARBA00022692"/>
    </source>
</evidence>
<evidence type="ECO:0000313" key="8">
    <source>
        <dbReference type="Proteomes" id="UP000253209"/>
    </source>
</evidence>
<dbReference type="Pfam" id="PF01957">
    <property type="entry name" value="NfeD"/>
    <property type="match status" value="1"/>
</dbReference>
<accession>A0A367GJP7</accession>
<dbReference type="Gene3D" id="2.40.50.140">
    <property type="entry name" value="Nucleic acid-binding proteins"/>
    <property type="match status" value="1"/>
</dbReference>
<dbReference type="SUPFAM" id="SSF141322">
    <property type="entry name" value="NfeD domain-like"/>
    <property type="match status" value="1"/>
</dbReference>
<dbReference type="PANTHER" id="PTHR33507:SF3">
    <property type="entry name" value="INNER MEMBRANE PROTEIN YBBJ"/>
    <property type="match status" value="1"/>
</dbReference>
<gene>
    <name evidence="7" type="ORF">DJ568_15775</name>
</gene>
<keyword evidence="4 5" id="KW-0472">Membrane</keyword>
<feature type="transmembrane region" description="Helical" evidence="5">
    <location>
        <begin position="56"/>
        <end position="74"/>
    </location>
</feature>
<evidence type="ECO:0000259" key="6">
    <source>
        <dbReference type="Pfam" id="PF01957"/>
    </source>
</evidence>